<accession>A0A3B0TGW2</accession>
<sequence>MVTPVNTKMRKRLTWDKRIFLEGREVDGRRYRR</sequence>
<evidence type="ECO:0000313" key="1">
    <source>
        <dbReference type="EMBL" id="VAW15393.1"/>
    </source>
</evidence>
<reference evidence="1" key="1">
    <citation type="submission" date="2018-06" db="EMBL/GenBank/DDBJ databases">
        <authorList>
            <person name="Zhirakovskaya E."/>
        </authorList>
    </citation>
    <scope>NUCLEOTIDE SEQUENCE</scope>
</reference>
<dbReference type="EMBL" id="UOEL01000125">
    <property type="protein sequence ID" value="VAW15393.1"/>
    <property type="molecule type" value="Genomic_DNA"/>
</dbReference>
<protein>
    <submittedName>
        <fullName evidence="1">Uncharacterized protein</fullName>
    </submittedName>
</protein>
<organism evidence="1">
    <name type="scientific">hydrothermal vent metagenome</name>
    <dbReference type="NCBI Taxonomy" id="652676"/>
    <lineage>
        <taxon>unclassified sequences</taxon>
        <taxon>metagenomes</taxon>
        <taxon>ecological metagenomes</taxon>
    </lineage>
</organism>
<dbReference type="AlphaFoldDB" id="A0A3B0TGW2"/>
<name>A0A3B0TGW2_9ZZZZ</name>
<proteinExistence type="predicted"/>
<gene>
    <name evidence="1" type="ORF">MNBD_BACTEROID03-852</name>
</gene>